<gene>
    <name evidence="4" type="ORF">HBH26_08005</name>
</gene>
<dbReference type="SUPFAM" id="SSF52172">
    <property type="entry name" value="CheY-like"/>
    <property type="match status" value="1"/>
</dbReference>
<dbReference type="PROSITE" id="PS50110">
    <property type="entry name" value="RESPONSE_REGULATORY"/>
    <property type="match status" value="1"/>
</dbReference>
<dbReference type="InterPro" id="IPR050595">
    <property type="entry name" value="Bact_response_regulator"/>
</dbReference>
<proteinExistence type="predicted"/>
<dbReference type="EMBL" id="JAAVJH010000004">
    <property type="protein sequence ID" value="NJR78525.1"/>
    <property type="molecule type" value="Genomic_DNA"/>
</dbReference>
<evidence type="ECO:0000313" key="5">
    <source>
        <dbReference type="Proteomes" id="UP000732399"/>
    </source>
</evidence>
<dbReference type="Pfam" id="PF00072">
    <property type="entry name" value="Response_reg"/>
    <property type="match status" value="1"/>
</dbReference>
<keyword evidence="5" id="KW-1185">Reference proteome</keyword>
<evidence type="ECO:0000259" key="3">
    <source>
        <dbReference type="PROSITE" id="PS50110"/>
    </source>
</evidence>
<reference evidence="4 5" key="1">
    <citation type="submission" date="2020-03" db="EMBL/GenBank/DDBJ databases">
        <authorList>
            <person name="Wang L."/>
            <person name="He N."/>
            <person name="Li Y."/>
            <person name="Fang Y."/>
            <person name="Zhang F."/>
        </authorList>
    </citation>
    <scope>NUCLEOTIDE SEQUENCE [LARGE SCALE GENOMIC DNA]</scope>
    <source>
        <strain evidence="4 5">36D10-4-7</strain>
    </source>
</reference>
<sequence>MEDEALVRTMVCEMLTDAGYDVQEAQSGDEADALMSAGLRIDLLLTDIRMPGTLDGGDLIRRATGRCPALKTVAMSGYAGAKYLCENVADRFIAKPFTSSVLQREIAGVLRAGAG</sequence>
<dbReference type="InterPro" id="IPR001789">
    <property type="entry name" value="Sig_transdc_resp-reg_receiver"/>
</dbReference>
<dbReference type="Gene3D" id="3.40.50.2300">
    <property type="match status" value="1"/>
</dbReference>
<dbReference type="Proteomes" id="UP000732399">
    <property type="component" value="Unassembled WGS sequence"/>
</dbReference>
<feature type="modified residue" description="4-aspartylphosphate" evidence="2">
    <location>
        <position position="47"/>
    </location>
</feature>
<feature type="domain" description="Response regulatory" evidence="3">
    <location>
        <begin position="1"/>
        <end position="110"/>
    </location>
</feature>
<accession>A0ABX1CKL6</accession>
<dbReference type="PANTHER" id="PTHR44591">
    <property type="entry name" value="STRESS RESPONSE REGULATOR PROTEIN 1"/>
    <property type="match status" value="1"/>
</dbReference>
<dbReference type="InterPro" id="IPR011006">
    <property type="entry name" value="CheY-like_superfamily"/>
</dbReference>
<protein>
    <submittedName>
        <fullName evidence="4">Response regulator</fullName>
    </submittedName>
</protein>
<evidence type="ECO:0000313" key="4">
    <source>
        <dbReference type="EMBL" id="NJR78525.1"/>
    </source>
</evidence>
<comment type="caution">
    <text evidence="4">The sequence shown here is derived from an EMBL/GenBank/DDBJ whole genome shotgun (WGS) entry which is preliminary data.</text>
</comment>
<dbReference type="RefSeq" id="WP_168134069.1">
    <property type="nucleotide sequence ID" value="NZ_JAAVJH010000004.1"/>
</dbReference>
<dbReference type="SMART" id="SM00448">
    <property type="entry name" value="REC"/>
    <property type="match status" value="1"/>
</dbReference>
<dbReference type="PANTHER" id="PTHR44591:SF21">
    <property type="entry name" value="TWO-COMPONENT RESPONSE REGULATOR"/>
    <property type="match status" value="1"/>
</dbReference>
<organism evidence="4 5">
    <name type="scientific">Sphingomonas corticis</name>
    <dbReference type="NCBI Taxonomy" id="2722791"/>
    <lineage>
        <taxon>Bacteria</taxon>
        <taxon>Pseudomonadati</taxon>
        <taxon>Pseudomonadota</taxon>
        <taxon>Alphaproteobacteria</taxon>
        <taxon>Sphingomonadales</taxon>
        <taxon>Sphingomonadaceae</taxon>
        <taxon>Sphingomonas</taxon>
    </lineage>
</organism>
<keyword evidence="1 2" id="KW-0597">Phosphoprotein</keyword>
<name>A0ABX1CKL6_9SPHN</name>
<evidence type="ECO:0000256" key="1">
    <source>
        <dbReference type="ARBA" id="ARBA00022553"/>
    </source>
</evidence>
<evidence type="ECO:0000256" key="2">
    <source>
        <dbReference type="PROSITE-ProRule" id="PRU00169"/>
    </source>
</evidence>